<evidence type="ECO:0000313" key="2">
    <source>
        <dbReference type="Proteomes" id="UP000003378"/>
    </source>
</evidence>
<dbReference type="EMBL" id="AFDP01000017">
    <property type="protein sequence ID" value="EGG39398.1"/>
    <property type="molecule type" value="Genomic_DNA"/>
</dbReference>
<dbReference type="PATRIC" id="fig|888824.3.peg.1441"/>
<dbReference type="Proteomes" id="UP000003378">
    <property type="component" value="Unassembled WGS sequence"/>
</dbReference>
<dbReference type="AlphaFoldDB" id="F3SJZ7"/>
<organism evidence="1 2">
    <name type="scientific">Streptococcus sanguinis SK1087</name>
    <dbReference type="NCBI Taxonomy" id="888824"/>
    <lineage>
        <taxon>Bacteria</taxon>
        <taxon>Bacillati</taxon>
        <taxon>Bacillota</taxon>
        <taxon>Bacilli</taxon>
        <taxon>Lactobacillales</taxon>
        <taxon>Streptococcaceae</taxon>
        <taxon>Streptococcus</taxon>
    </lineage>
</organism>
<name>F3SJZ7_STRSA</name>
<proteinExistence type="predicted"/>
<dbReference type="HOGENOM" id="CLU_182342_0_0_9"/>
<accession>F3SJZ7</accession>
<sequence>MKSHKFIDVFIKWLEKRWLMEATQISIQGRLIGASEVKDFSSGLSTGQTQLSIGARTLDGRFSQTNIKVDLVNTSDFASFFDEKVEIILENVSINAYTSGNRAALSIKAKSAFIELV</sequence>
<gene>
    <name evidence="1" type="ORF">HMPREF9397_1469</name>
</gene>
<comment type="caution">
    <text evidence="1">The sequence shown here is derived from an EMBL/GenBank/DDBJ whole genome shotgun (WGS) entry which is preliminary data.</text>
</comment>
<evidence type="ECO:0000313" key="1">
    <source>
        <dbReference type="EMBL" id="EGG39398.1"/>
    </source>
</evidence>
<protein>
    <submittedName>
        <fullName evidence="1">Uncharacterized protein</fullName>
    </submittedName>
</protein>
<reference evidence="1 2" key="1">
    <citation type="submission" date="2011-03" db="EMBL/GenBank/DDBJ databases">
        <authorList>
            <person name="Muzny D."/>
            <person name="Qin X."/>
            <person name="Deng J."/>
            <person name="Jiang H."/>
            <person name="Liu Y."/>
            <person name="Qu J."/>
            <person name="Song X.-Z."/>
            <person name="Zhang L."/>
            <person name="Thornton R."/>
            <person name="Coyle M."/>
            <person name="Francisco L."/>
            <person name="Jackson L."/>
            <person name="Javaid M."/>
            <person name="Korchina V."/>
            <person name="Kovar C."/>
            <person name="Mata R."/>
            <person name="Mathew T."/>
            <person name="Ngo R."/>
            <person name="Nguyen L."/>
            <person name="Nguyen N."/>
            <person name="Okwuonu G."/>
            <person name="Ongeri F."/>
            <person name="Pham C."/>
            <person name="Simmons D."/>
            <person name="Wilczek-Boney K."/>
            <person name="Hale W."/>
            <person name="Jakkamsetti A."/>
            <person name="Pham P."/>
            <person name="Ruth R."/>
            <person name="San Lucas F."/>
            <person name="Warren J."/>
            <person name="Zhang J."/>
            <person name="Zhao Z."/>
            <person name="Zhou C."/>
            <person name="Zhu D."/>
            <person name="Lee S."/>
            <person name="Bess C."/>
            <person name="Blankenburg K."/>
            <person name="Forbes L."/>
            <person name="Fu Q."/>
            <person name="Gubbala S."/>
            <person name="Hirani K."/>
            <person name="Jayaseelan J.C."/>
            <person name="Lara F."/>
            <person name="Munidasa M."/>
            <person name="Palculict T."/>
            <person name="Patil S."/>
            <person name="Pu L.-L."/>
            <person name="Saada N."/>
            <person name="Tang L."/>
            <person name="Weissenberger G."/>
            <person name="Zhu Y."/>
            <person name="Hemphill L."/>
            <person name="Shang Y."/>
            <person name="Youmans B."/>
            <person name="Ayvaz T."/>
            <person name="Ross M."/>
            <person name="Santibanez J."/>
            <person name="Aqrawi P."/>
            <person name="Gross S."/>
            <person name="Joshi V."/>
            <person name="Fowler G."/>
            <person name="Nazareth L."/>
            <person name="Reid J."/>
            <person name="Worley K."/>
            <person name="Petrosino J."/>
            <person name="Highlander S."/>
            <person name="Gibbs R."/>
        </authorList>
    </citation>
    <scope>NUCLEOTIDE SEQUENCE [LARGE SCALE GENOMIC DNA]</scope>
    <source>
        <strain evidence="1 2">SK1087</strain>
    </source>
</reference>